<sequence length="78" mass="8698">MAVSVDRKVRTEDVGLGLVYGSLDGPQRTKFGEGWKMSMYAGQRRKQDGPSTENRVSVQRPDWSLVPAVGTITKSKNW</sequence>
<dbReference type="EMBL" id="AP028916">
    <property type="protein sequence ID" value="BES97528.1"/>
    <property type="molecule type" value="Genomic_DNA"/>
</dbReference>
<reference evidence="1 2" key="1">
    <citation type="submission" date="2023-09" db="EMBL/GenBank/DDBJ databases">
        <title>Nesidiocoris tenuis whole genome shotgun sequence.</title>
        <authorList>
            <person name="Shibata T."/>
            <person name="Shimoda M."/>
            <person name="Kobayashi T."/>
            <person name="Uehara T."/>
        </authorList>
    </citation>
    <scope>NUCLEOTIDE SEQUENCE [LARGE SCALE GENOMIC DNA]</scope>
    <source>
        <strain evidence="1 2">Japan</strain>
    </source>
</reference>
<proteinExistence type="predicted"/>
<keyword evidence="2" id="KW-1185">Reference proteome</keyword>
<accession>A0ABN7AZC8</accession>
<evidence type="ECO:0000313" key="1">
    <source>
        <dbReference type="EMBL" id="BES97528.1"/>
    </source>
</evidence>
<evidence type="ECO:0000313" key="2">
    <source>
        <dbReference type="Proteomes" id="UP001307889"/>
    </source>
</evidence>
<organism evidence="1 2">
    <name type="scientific">Nesidiocoris tenuis</name>
    <dbReference type="NCBI Taxonomy" id="355587"/>
    <lineage>
        <taxon>Eukaryota</taxon>
        <taxon>Metazoa</taxon>
        <taxon>Ecdysozoa</taxon>
        <taxon>Arthropoda</taxon>
        <taxon>Hexapoda</taxon>
        <taxon>Insecta</taxon>
        <taxon>Pterygota</taxon>
        <taxon>Neoptera</taxon>
        <taxon>Paraneoptera</taxon>
        <taxon>Hemiptera</taxon>
        <taxon>Heteroptera</taxon>
        <taxon>Panheteroptera</taxon>
        <taxon>Cimicomorpha</taxon>
        <taxon>Miridae</taxon>
        <taxon>Dicyphina</taxon>
        <taxon>Nesidiocoris</taxon>
    </lineage>
</organism>
<name>A0ABN7AZC8_9HEMI</name>
<dbReference type="Proteomes" id="UP001307889">
    <property type="component" value="Chromosome 8"/>
</dbReference>
<gene>
    <name evidence="1" type="ORF">NTJ_10343</name>
</gene>
<protein>
    <submittedName>
        <fullName evidence="1">Uncharacterized protein</fullName>
    </submittedName>
</protein>